<feature type="region of interest" description="Disordered" evidence="1">
    <location>
        <begin position="199"/>
        <end position="220"/>
    </location>
</feature>
<keyword evidence="2" id="KW-1133">Transmembrane helix</keyword>
<organism evidence="3 4">
    <name type="scientific">Nonomuraea salmonea</name>
    <dbReference type="NCBI Taxonomy" id="46181"/>
    <lineage>
        <taxon>Bacteria</taxon>
        <taxon>Bacillati</taxon>
        <taxon>Actinomycetota</taxon>
        <taxon>Actinomycetes</taxon>
        <taxon>Streptosporangiales</taxon>
        <taxon>Streptosporangiaceae</taxon>
        <taxon>Nonomuraea</taxon>
    </lineage>
</organism>
<keyword evidence="2" id="KW-0812">Transmembrane</keyword>
<feature type="region of interest" description="Disordered" evidence="1">
    <location>
        <begin position="79"/>
        <end position="100"/>
    </location>
</feature>
<accession>A0ABV5NLP7</accession>
<sequence>MNPMEELRAARPAHLDERQVDEQTRAVELARAMARPREPRRGRNRVARPVWGFGLAGAVAAAAAVAIVVSGNTAVPGPGVRHPVATEQTPTEQTPTEQAPTVRLSARDVLLAAAEKAGRQVEGKGDFWHSVTISRNVYVAEDGYRVVDRSSSEQWTPADPKGEQWWRTRSLGVQPMTDADRQAWEAAGKPSEIDVRMPAKDRKNKPGRLTLPTTPRPERFDSSKLVDGHVFWLGRNVTMKDLRGLPDEPEALKKWLMASYAGHGTESTSEEMTGDAWLFRVAMGLIMDMPVTPEVRGAAFRMLADLDEVEVTAGVTDAEGRRGTAVSVRETYPKGGVSDNRLIFDEATGRPLANEHVVVRSGGYQAGLEPGTVWNSNALIEASWTDTLPR</sequence>
<feature type="compositionally biased region" description="Low complexity" evidence="1">
    <location>
        <begin position="85"/>
        <end position="100"/>
    </location>
</feature>
<gene>
    <name evidence="3" type="ORF">ACFFR3_17025</name>
</gene>
<keyword evidence="4" id="KW-1185">Reference proteome</keyword>
<dbReference type="InterPro" id="IPR047789">
    <property type="entry name" value="CU044_5270-like"/>
</dbReference>
<evidence type="ECO:0000256" key="2">
    <source>
        <dbReference type="SAM" id="Phobius"/>
    </source>
</evidence>
<proteinExistence type="predicted"/>
<reference evidence="3 4" key="1">
    <citation type="submission" date="2024-09" db="EMBL/GenBank/DDBJ databases">
        <authorList>
            <person name="Sun Q."/>
            <person name="Mori K."/>
        </authorList>
    </citation>
    <scope>NUCLEOTIDE SEQUENCE [LARGE SCALE GENOMIC DNA]</scope>
    <source>
        <strain evidence="3 4">JCM 3324</strain>
    </source>
</reference>
<dbReference type="EMBL" id="JBHMCF010000012">
    <property type="protein sequence ID" value="MFB9471228.1"/>
    <property type="molecule type" value="Genomic_DNA"/>
</dbReference>
<dbReference type="RefSeq" id="WP_364371423.1">
    <property type="nucleotide sequence ID" value="NZ_JBHMCF010000012.1"/>
</dbReference>
<evidence type="ECO:0000313" key="3">
    <source>
        <dbReference type="EMBL" id="MFB9471228.1"/>
    </source>
</evidence>
<dbReference type="NCBIfam" id="NF038083">
    <property type="entry name" value="CU044_5270_fam"/>
    <property type="match status" value="1"/>
</dbReference>
<name>A0ABV5NLP7_9ACTN</name>
<dbReference type="Proteomes" id="UP001589568">
    <property type="component" value="Unassembled WGS sequence"/>
</dbReference>
<evidence type="ECO:0000256" key="1">
    <source>
        <dbReference type="SAM" id="MobiDB-lite"/>
    </source>
</evidence>
<keyword evidence="2" id="KW-0472">Membrane</keyword>
<feature type="transmembrane region" description="Helical" evidence="2">
    <location>
        <begin position="50"/>
        <end position="69"/>
    </location>
</feature>
<evidence type="ECO:0000313" key="4">
    <source>
        <dbReference type="Proteomes" id="UP001589568"/>
    </source>
</evidence>
<comment type="caution">
    <text evidence="3">The sequence shown here is derived from an EMBL/GenBank/DDBJ whole genome shotgun (WGS) entry which is preliminary data.</text>
</comment>
<protein>
    <submittedName>
        <fullName evidence="3">CU044_5270 family protein</fullName>
    </submittedName>
</protein>